<evidence type="ECO:0000256" key="3">
    <source>
        <dbReference type="ARBA" id="ARBA00023136"/>
    </source>
</evidence>
<dbReference type="InterPro" id="IPR012675">
    <property type="entry name" value="Beta-grasp_dom_sf"/>
</dbReference>
<dbReference type="GO" id="GO:0051536">
    <property type="term" value="F:iron-sulfur cluster binding"/>
    <property type="evidence" value="ECO:0007669"/>
    <property type="project" value="InterPro"/>
</dbReference>
<evidence type="ECO:0000259" key="6">
    <source>
        <dbReference type="PROSITE" id="PS51085"/>
    </source>
</evidence>
<name>A0A839SUZ4_9PROT</name>
<gene>
    <name evidence="7" type="ORF">FHR98_002597</name>
</gene>
<reference evidence="7 8" key="1">
    <citation type="submission" date="2020-08" db="EMBL/GenBank/DDBJ databases">
        <title>Genomic Encyclopedia of Type Strains, Phase III (KMG-III): the genomes of soil and plant-associated and newly described type strains.</title>
        <authorList>
            <person name="Whitman W."/>
        </authorList>
    </citation>
    <scope>NUCLEOTIDE SEQUENCE [LARGE SCALE GENOMIC DNA]</scope>
    <source>
        <strain evidence="7 8">CECT 8803</strain>
    </source>
</reference>
<dbReference type="SUPFAM" id="SSF81343">
    <property type="entry name" value="Fumarate reductase respiratory complex transmembrane subunits"/>
    <property type="match status" value="1"/>
</dbReference>
<feature type="transmembrane region" description="Helical" evidence="4">
    <location>
        <begin position="86"/>
        <end position="105"/>
    </location>
</feature>
<dbReference type="InterPro" id="IPR001054">
    <property type="entry name" value="A/G_cyclase"/>
</dbReference>
<protein>
    <submittedName>
        <fullName evidence="7">Adenylate cyclase</fullName>
        <ecNumber evidence="7">4.6.1.1</ecNumber>
    </submittedName>
</protein>
<keyword evidence="3 4" id="KW-0472">Membrane</keyword>
<feature type="transmembrane region" description="Helical" evidence="4">
    <location>
        <begin position="12"/>
        <end position="36"/>
    </location>
</feature>
<comment type="caution">
    <text evidence="7">The sequence shown here is derived from an EMBL/GenBank/DDBJ whole genome shotgun (WGS) entry which is preliminary data.</text>
</comment>
<dbReference type="GO" id="GO:0005886">
    <property type="term" value="C:plasma membrane"/>
    <property type="evidence" value="ECO:0007669"/>
    <property type="project" value="UniProtKB-SubCell"/>
</dbReference>
<feature type="transmembrane region" description="Helical" evidence="4">
    <location>
        <begin position="56"/>
        <end position="74"/>
    </location>
</feature>
<dbReference type="SUPFAM" id="SSF55073">
    <property type="entry name" value="Nucleotide cyclase"/>
    <property type="match status" value="1"/>
</dbReference>
<dbReference type="GO" id="GO:0006171">
    <property type="term" value="P:cAMP biosynthetic process"/>
    <property type="evidence" value="ECO:0007669"/>
    <property type="project" value="TreeGrafter"/>
</dbReference>
<dbReference type="RefSeq" id="WP_183417107.1">
    <property type="nucleotide sequence ID" value="NZ_JACHXA010000007.1"/>
</dbReference>
<sequence>MKIPSLRRLRLVTGLILFTYISGHLINHAMGLAGLFAMENLRELLQGLWRSLPGTILLYGSLVIHLLLAFWAIYKRRRLRMPVSEWAQLLLGLTIPPLLAAHLFGTRLAVELYDLETSYGTLLLLFWGGDSMLALKQSLLLLVAWTHGCFGIYFWLRLKRFFPQVRALLLASAVGIPLLALSGFTAAGREALLRARANPDWAEPYRAALQVLGEPEVATLGLAETLLLSLQVALLALALSSRLVRYGLQHRAGRVVVQYSNGSRVTVAKGTSVLEASQFAGIPHASVCGGRGRCSTCRIGVRRGLESLPKSSDEEQRVLDRIHAPANVRLACQLRLASDLEVHPLLPPESAPRHVHSLVGRRHGEERLTTVLFADLRGFTTLAEGRLPYDVIFLLNRFAREMGEAITEAGGKIDKFMGDGVMALFGLESSGEIGAQQALRAAALMAERLDQLNESLAHDLPERLRMGIGIHAGSVIIGEIGFGDARSLTAVGDVVNAASRMEALTKEYGNDLVVSVSTLELSGIDLPAQEQHEITLRGRRETLAIVAINPRTIHRNNTM</sequence>
<dbReference type="Pfam" id="PF00211">
    <property type="entry name" value="Guanylate_cyc"/>
    <property type="match status" value="1"/>
</dbReference>
<dbReference type="CDD" id="cd00207">
    <property type="entry name" value="fer2"/>
    <property type="match status" value="1"/>
</dbReference>
<comment type="subcellular location">
    <subcellularLocation>
        <location evidence="1">Cell membrane</location>
        <topology evidence="1">Multi-pass membrane protein</topology>
    </subcellularLocation>
</comment>
<dbReference type="Pfam" id="PF00111">
    <property type="entry name" value="Fer2"/>
    <property type="match status" value="1"/>
</dbReference>
<evidence type="ECO:0000313" key="7">
    <source>
        <dbReference type="EMBL" id="MBB3066292.1"/>
    </source>
</evidence>
<dbReference type="AlphaFoldDB" id="A0A839SUZ4"/>
<dbReference type="GO" id="GO:0035556">
    <property type="term" value="P:intracellular signal transduction"/>
    <property type="evidence" value="ECO:0007669"/>
    <property type="project" value="InterPro"/>
</dbReference>
<organism evidence="7 8">
    <name type="scientific">Limibacillus halophilus</name>
    <dbReference type="NCBI Taxonomy" id="1579333"/>
    <lineage>
        <taxon>Bacteria</taxon>
        <taxon>Pseudomonadati</taxon>
        <taxon>Pseudomonadota</taxon>
        <taxon>Alphaproteobacteria</taxon>
        <taxon>Rhodospirillales</taxon>
        <taxon>Rhodovibrionaceae</taxon>
        <taxon>Limibacillus</taxon>
    </lineage>
</organism>
<evidence type="ECO:0000313" key="8">
    <source>
        <dbReference type="Proteomes" id="UP000581135"/>
    </source>
</evidence>
<keyword evidence="4" id="KW-1133">Transmembrane helix</keyword>
<dbReference type="InterPro" id="IPR050697">
    <property type="entry name" value="Adenylyl/Guanylyl_Cyclase_3/4"/>
</dbReference>
<dbReference type="CDD" id="cd07302">
    <property type="entry name" value="CHD"/>
    <property type="match status" value="1"/>
</dbReference>
<proteinExistence type="predicted"/>
<feature type="transmembrane region" description="Helical" evidence="4">
    <location>
        <begin position="138"/>
        <end position="156"/>
    </location>
</feature>
<feature type="domain" description="Guanylate cyclase" evidence="5">
    <location>
        <begin position="370"/>
        <end position="502"/>
    </location>
</feature>
<dbReference type="InterPro" id="IPR034804">
    <property type="entry name" value="SQR/QFR_C/D"/>
</dbReference>
<dbReference type="Gene3D" id="3.10.20.30">
    <property type="match status" value="1"/>
</dbReference>
<dbReference type="SMART" id="SM00044">
    <property type="entry name" value="CYCc"/>
    <property type="match status" value="1"/>
</dbReference>
<dbReference type="PANTHER" id="PTHR43081">
    <property type="entry name" value="ADENYLATE CYCLASE, TERMINAL-DIFFERENTIATION SPECIFIC-RELATED"/>
    <property type="match status" value="1"/>
</dbReference>
<dbReference type="PROSITE" id="PS50125">
    <property type="entry name" value="GUANYLATE_CYCLASE_2"/>
    <property type="match status" value="1"/>
</dbReference>
<dbReference type="GO" id="GO:0004016">
    <property type="term" value="F:adenylate cyclase activity"/>
    <property type="evidence" value="ECO:0007669"/>
    <property type="project" value="UniProtKB-EC"/>
</dbReference>
<dbReference type="InterPro" id="IPR001041">
    <property type="entry name" value="2Fe-2S_ferredoxin-type"/>
</dbReference>
<keyword evidence="2" id="KW-1003">Cell membrane</keyword>
<dbReference type="PROSITE" id="PS51085">
    <property type="entry name" value="2FE2S_FER_2"/>
    <property type="match status" value="1"/>
</dbReference>
<keyword evidence="4" id="KW-0812">Transmembrane</keyword>
<keyword evidence="8" id="KW-1185">Reference proteome</keyword>
<accession>A0A839SUZ4</accession>
<dbReference type="EMBL" id="JACHXA010000007">
    <property type="protein sequence ID" value="MBB3066292.1"/>
    <property type="molecule type" value="Genomic_DNA"/>
</dbReference>
<evidence type="ECO:0000256" key="4">
    <source>
        <dbReference type="SAM" id="Phobius"/>
    </source>
</evidence>
<evidence type="ECO:0000256" key="1">
    <source>
        <dbReference type="ARBA" id="ARBA00004651"/>
    </source>
</evidence>
<dbReference type="InterPro" id="IPR029787">
    <property type="entry name" value="Nucleotide_cyclase"/>
</dbReference>
<evidence type="ECO:0000259" key="5">
    <source>
        <dbReference type="PROSITE" id="PS50125"/>
    </source>
</evidence>
<dbReference type="EC" id="4.6.1.1" evidence="7"/>
<dbReference type="Gene3D" id="3.30.70.1230">
    <property type="entry name" value="Nucleotide cyclase"/>
    <property type="match status" value="1"/>
</dbReference>
<dbReference type="Proteomes" id="UP000581135">
    <property type="component" value="Unassembled WGS sequence"/>
</dbReference>
<dbReference type="PANTHER" id="PTHR43081:SF17">
    <property type="entry name" value="BLL5647 PROTEIN"/>
    <property type="match status" value="1"/>
</dbReference>
<dbReference type="SUPFAM" id="SSF54292">
    <property type="entry name" value="2Fe-2S ferredoxin-like"/>
    <property type="match status" value="1"/>
</dbReference>
<feature type="transmembrane region" description="Helical" evidence="4">
    <location>
        <begin position="168"/>
        <end position="187"/>
    </location>
</feature>
<evidence type="ECO:0000256" key="2">
    <source>
        <dbReference type="ARBA" id="ARBA00022475"/>
    </source>
</evidence>
<feature type="domain" description="2Fe-2S ferredoxin-type" evidence="6">
    <location>
        <begin position="253"/>
        <end position="348"/>
    </location>
</feature>
<keyword evidence="7" id="KW-0456">Lyase</keyword>
<dbReference type="InterPro" id="IPR036010">
    <property type="entry name" value="2Fe-2S_ferredoxin-like_sf"/>
</dbReference>